<dbReference type="GO" id="GO:0016787">
    <property type="term" value="F:hydrolase activity"/>
    <property type="evidence" value="ECO:0007669"/>
    <property type="project" value="UniProtKB-KW"/>
</dbReference>
<keyword evidence="10" id="KW-1185">Reference proteome</keyword>
<dbReference type="InterPro" id="IPR027806">
    <property type="entry name" value="HARBI1_dom"/>
</dbReference>
<gene>
    <name evidence="9" type="ORF">PARMNEM_LOCUS8984</name>
</gene>
<comment type="similarity">
    <text evidence="3">Belongs to the HARBI1 family.</text>
</comment>
<dbReference type="PANTHER" id="PTHR22930">
    <property type="match status" value="1"/>
</dbReference>
<dbReference type="InterPro" id="IPR045249">
    <property type="entry name" value="HARBI1-like"/>
</dbReference>
<evidence type="ECO:0000313" key="10">
    <source>
        <dbReference type="Proteomes" id="UP001314205"/>
    </source>
</evidence>
<dbReference type="Proteomes" id="UP001314205">
    <property type="component" value="Unassembled WGS sequence"/>
</dbReference>
<organism evidence="9 10">
    <name type="scientific">Parnassius mnemosyne</name>
    <name type="common">clouded apollo</name>
    <dbReference type="NCBI Taxonomy" id="213953"/>
    <lineage>
        <taxon>Eukaryota</taxon>
        <taxon>Metazoa</taxon>
        <taxon>Ecdysozoa</taxon>
        <taxon>Arthropoda</taxon>
        <taxon>Hexapoda</taxon>
        <taxon>Insecta</taxon>
        <taxon>Pterygota</taxon>
        <taxon>Neoptera</taxon>
        <taxon>Endopterygota</taxon>
        <taxon>Lepidoptera</taxon>
        <taxon>Glossata</taxon>
        <taxon>Ditrysia</taxon>
        <taxon>Papilionoidea</taxon>
        <taxon>Papilionidae</taxon>
        <taxon>Parnassiinae</taxon>
        <taxon>Parnassini</taxon>
        <taxon>Parnassius</taxon>
        <taxon>Driopa</taxon>
    </lineage>
</organism>
<keyword evidence="4" id="KW-0540">Nuclease</keyword>
<evidence type="ECO:0000259" key="8">
    <source>
        <dbReference type="Pfam" id="PF13359"/>
    </source>
</evidence>
<evidence type="ECO:0000313" key="9">
    <source>
        <dbReference type="EMBL" id="CAK1588334.1"/>
    </source>
</evidence>
<dbReference type="GO" id="GO:0005634">
    <property type="term" value="C:nucleus"/>
    <property type="evidence" value="ECO:0007669"/>
    <property type="project" value="UniProtKB-SubCell"/>
</dbReference>
<dbReference type="PANTHER" id="PTHR22930:SF269">
    <property type="entry name" value="NUCLEASE HARBI1-LIKE PROTEIN"/>
    <property type="match status" value="1"/>
</dbReference>
<keyword evidence="6" id="KW-0378">Hydrolase</keyword>
<feature type="domain" description="DDE Tnp4" evidence="8">
    <location>
        <begin position="179"/>
        <end position="345"/>
    </location>
</feature>
<comment type="cofactor">
    <cofactor evidence="1">
        <name>a divalent metal cation</name>
        <dbReference type="ChEBI" id="CHEBI:60240"/>
    </cofactor>
</comment>
<protein>
    <recommendedName>
        <fullName evidence="8">DDE Tnp4 domain-containing protein</fullName>
    </recommendedName>
</protein>
<proteinExistence type="inferred from homology"/>
<dbReference type="GO" id="GO:0046872">
    <property type="term" value="F:metal ion binding"/>
    <property type="evidence" value="ECO:0007669"/>
    <property type="project" value="UniProtKB-KW"/>
</dbReference>
<evidence type="ECO:0000256" key="6">
    <source>
        <dbReference type="ARBA" id="ARBA00022801"/>
    </source>
</evidence>
<sequence>MFSHESSDSDSEYEEDIEFLVLATLIKKKEIKRRRYWVHPVNNKRESKGEFHCLVKEIENDAQRFHQYFRMSKAQFEEVHSLIEGDIKKIHTKFSKPIGTKERLAVCLRFMATGNSFRSLGFNYRMGFATVKIIVEQVCNAIWKNLAPIVMPQPTEQMWREIAKGFENVWHFPNCIGALDGKHISIICPINAGSTFYNYKNEHSIVLLALVDAHYRFIMVDVGAYGRNSDGGIYQESLMGKMFESSQLNVPPNKPINQNTEPLPYTIVADVAFPLKTYLLKPYSKAKLVNNNPNKIFNYRLSRARRTVENAFGILRARFRVFQGPLQVQPNMADKIVLAACCLHNFLIQDTQETQETLMDESEVSDGNGLVDIEPLNRNPSQEAIQVREAYKTYFVSPQGQVPWQMQAITQGRTLFN</sequence>
<evidence type="ECO:0000256" key="2">
    <source>
        <dbReference type="ARBA" id="ARBA00004123"/>
    </source>
</evidence>
<evidence type="ECO:0000256" key="4">
    <source>
        <dbReference type="ARBA" id="ARBA00022722"/>
    </source>
</evidence>
<evidence type="ECO:0000256" key="7">
    <source>
        <dbReference type="ARBA" id="ARBA00023242"/>
    </source>
</evidence>
<dbReference type="Pfam" id="PF13359">
    <property type="entry name" value="DDE_Tnp_4"/>
    <property type="match status" value="1"/>
</dbReference>
<dbReference type="GO" id="GO:0004518">
    <property type="term" value="F:nuclease activity"/>
    <property type="evidence" value="ECO:0007669"/>
    <property type="project" value="UniProtKB-KW"/>
</dbReference>
<evidence type="ECO:0000256" key="5">
    <source>
        <dbReference type="ARBA" id="ARBA00022723"/>
    </source>
</evidence>
<dbReference type="EMBL" id="CAVLGL010000082">
    <property type="protein sequence ID" value="CAK1588334.1"/>
    <property type="molecule type" value="Genomic_DNA"/>
</dbReference>
<name>A0AAV1L1P7_9NEOP</name>
<keyword evidence="5" id="KW-0479">Metal-binding</keyword>
<accession>A0AAV1L1P7</accession>
<comment type="subcellular location">
    <subcellularLocation>
        <location evidence="2">Nucleus</location>
    </subcellularLocation>
</comment>
<reference evidence="9 10" key="1">
    <citation type="submission" date="2023-11" db="EMBL/GenBank/DDBJ databases">
        <authorList>
            <person name="Hedman E."/>
            <person name="Englund M."/>
            <person name="Stromberg M."/>
            <person name="Nyberg Akerstrom W."/>
            <person name="Nylinder S."/>
            <person name="Jareborg N."/>
            <person name="Kallberg Y."/>
            <person name="Kronander E."/>
        </authorList>
    </citation>
    <scope>NUCLEOTIDE SEQUENCE [LARGE SCALE GENOMIC DNA]</scope>
</reference>
<dbReference type="AlphaFoldDB" id="A0AAV1L1P7"/>
<evidence type="ECO:0000256" key="3">
    <source>
        <dbReference type="ARBA" id="ARBA00006958"/>
    </source>
</evidence>
<comment type="caution">
    <text evidence="9">The sequence shown here is derived from an EMBL/GenBank/DDBJ whole genome shotgun (WGS) entry which is preliminary data.</text>
</comment>
<keyword evidence="7" id="KW-0539">Nucleus</keyword>
<evidence type="ECO:0000256" key="1">
    <source>
        <dbReference type="ARBA" id="ARBA00001968"/>
    </source>
</evidence>